<comment type="caution">
    <text evidence="9">The sequence shown here is derived from an EMBL/GenBank/DDBJ whole genome shotgun (WGS) entry which is preliminary data.</text>
</comment>
<dbReference type="InterPro" id="IPR003362">
    <property type="entry name" value="Bact_transf"/>
</dbReference>
<keyword evidence="6 7" id="KW-0472">Membrane</keyword>
<evidence type="ECO:0000256" key="3">
    <source>
        <dbReference type="ARBA" id="ARBA00022679"/>
    </source>
</evidence>
<dbReference type="GO" id="GO:0016020">
    <property type="term" value="C:membrane"/>
    <property type="evidence" value="ECO:0007669"/>
    <property type="project" value="UniProtKB-SubCell"/>
</dbReference>
<evidence type="ECO:0000256" key="2">
    <source>
        <dbReference type="ARBA" id="ARBA00006464"/>
    </source>
</evidence>
<feature type="transmembrane region" description="Helical" evidence="7">
    <location>
        <begin position="111"/>
        <end position="131"/>
    </location>
</feature>
<evidence type="ECO:0000313" key="9">
    <source>
        <dbReference type="EMBL" id="PDX81566.1"/>
    </source>
</evidence>
<protein>
    <submittedName>
        <fullName evidence="9">Glycosyl transferase</fullName>
    </submittedName>
</protein>
<evidence type="ECO:0000256" key="4">
    <source>
        <dbReference type="ARBA" id="ARBA00022692"/>
    </source>
</evidence>
<proteinExistence type="inferred from homology"/>
<organism evidence="9 10">
    <name type="scientific">Faecalibacterium prausnitzii</name>
    <dbReference type="NCBI Taxonomy" id="853"/>
    <lineage>
        <taxon>Bacteria</taxon>
        <taxon>Bacillati</taxon>
        <taxon>Bacillota</taxon>
        <taxon>Clostridia</taxon>
        <taxon>Eubacteriales</taxon>
        <taxon>Oscillospiraceae</taxon>
        <taxon>Faecalibacterium</taxon>
    </lineage>
</organism>
<dbReference type="NCBIfam" id="TIGR03025">
    <property type="entry name" value="EPS_sugtrans"/>
    <property type="match status" value="1"/>
</dbReference>
<feature type="transmembrane region" description="Helical" evidence="7">
    <location>
        <begin position="47"/>
        <end position="66"/>
    </location>
</feature>
<evidence type="ECO:0000313" key="10">
    <source>
        <dbReference type="Proteomes" id="UP000220005"/>
    </source>
</evidence>
<dbReference type="Pfam" id="PF13727">
    <property type="entry name" value="CoA_binding_3"/>
    <property type="match status" value="1"/>
</dbReference>
<name>A0A2A7AR05_9FIRM</name>
<evidence type="ECO:0000256" key="5">
    <source>
        <dbReference type="ARBA" id="ARBA00022989"/>
    </source>
</evidence>
<comment type="subcellular location">
    <subcellularLocation>
        <location evidence="1">Membrane</location>
        <topology evidence="1">Multi-pass membrane protein</topology>
    </subcellularLocation>
</comment>
<feature type="transmembrane region" description="Helical" evidence="7">
    <location>
        <begin position="87"/>
        <end position="105"/>
    </location>
</feature>
<dbReference type="PANTHER" id="PTHR30576:SF10">
    <property type="entry name" value="SLL5057 PROTEIN"/>
    <property type="match status" value="1"/>
</dbReference>
<dbReference type="AlphaFoldDB" id="A0A2A7AR05"/>
<reference evidence="9 10" key="1">
    <citation type="journal article" date="2017" name="Front. Microbiol.">
        <title>New Insights into the Diversity of the Genus Faecalibacterium.</title>
        <authorList>
            <person name="Benevides L."/>
            <person name="Burman S."/>
            <person name="Martin R."/>
            <person name="Robert V."/>
            <person name="Thomas M."/>
            <person name="Miquel S."/>
            <person name="Chain F."/>
            <person name="Sokol H."/>
            <person name="Bermudez-Humaran L.G."/>
            <person name="Morrison M."/>
            <person name="Langella P."/>
            <person name="Azevedo V.A."/>
            <person name="Chatel J.M."/>
            <person name="Soares S."/>
        </authorList>
    </citation>
    <scope>NUCLEOTIDE SEQUENCE [LARGE SCALE GENOMIC DNA]</scope>
    <source>
        <strain evidence="9 10">CNCM I 4575</strain>
    </source>
</reference>
<dbReference type="InterPro" id="IPR017475">
    <property type="entry name" value="EPS_sugar_tfrase"/>
</dbReference>
<keyword evidence="3 9" id="KW-0808">Transferase</keyword>
<dbReference type="Pfam" id="PF02397">
    <property type="entry name" value="Bac_transf"/>
    <property type="match status" value="1"/>
</dbReference>
<dbReference type="GO" id="GO:0016780">
    <property type="term" value="F:phosphotransferase activity, for other substituted phosphate groups"/>
    <property type="evidence" value="ECO:0007669"/>
    <property type="project" value="TreeGrafter"/>
</dbReference>
<evidence type="ECO:0000256" key="7">
    <source>
        <dbReference type="SAM" id="Phobius"/>
    </source>
</evidence>
<sequence length="484" mass="54821">MIARREKLQYGYLFVTDLVSLVASVAVAWLIMDGLFGKMTDFREPRLVLEACVMLFIAYVLTFFVFDQSENIVTRSSTREVEIAVGFNTLLALLDVACLALTKATMLDSRYFLIVVPLVNIFMMCGSHALLKKLLTRSKYTKGFRSLVGIVTTREQAPVIIQDLRKDWSKQLTGIAVLEAVAEDVTGEIEGVAIKANYDTFMDWLRQAALDEIYIDIPTENGNTLVPYLEEIESMGLTVHFRLPVLDRIEEACCSETSAVRMSRVLSRCAGGNVVTMGTGELKLHDQILKRGLDIFGGLVGCIISIPIIAIVAIPLKLESPGPLIFKQRRVGRNGRVFYIHKLRSMYVDAEERKKELMAQNEMNGLMFKMEDDPRITKVGRFIRKTSIDELPQFFDVLCGSMSLVGTRPPTLDEYNQYESHHKRRLSMKPGITGLWQVSGRSNIEDFEEVVRLDVQYIDNWTLWEDIRILFKTVWVVFAGKGAK</sequence>
<evidence type="ECO:0000259" key="8">
    <source>
        <dbReference type="Pfam" id="PF02397"/>
    </source>
</evidence>
<feature type="transmembrane region" description="Helical" evidence="7">
    <location>
        <begin position="12"/>
        <end position="32"/>
    </location>
</feature>
<feature type="domain" description="Bacterial sugar transferase" evidence="8">
    <location>
        <begin position="290"/>
        <end position="478"/>
    </location>
</feature>
<accession>A0A2A7AR05</accession>
<dbReference type="EMBL" id="NMTY01000012">
    <property type="protein sequence ID" value="PDX81566.1"/>
    <property type="molecule type" value="Genomic_DNA"/>
</dbReference>
<comment type="similarity">
    <text evidence="2">Belongs to the bacterial sugar transferase family.</text>
</comment>
<gene>
    <name evidence="9" type="ORF">CGS58_05670</name>
</gene>
<keyword evidence="4 7" id="KW-0812">Transmembrane</keyword>
<evidence type="ECO:0000256" key="1">
    <source>
        <dbReference type="ARBA" id="ARBA00004141"/>
    </source>
</evidence>
<keyword evidence="5 7" id="KW-1133">Transmembrane helix</keyword>
<dbReference type="Proteomes" id="UP000220005">
    <property type="component" value="Unassembled WGS sequence"/>
</dbReference>
<dbReference type="PANTHER" id="PTHR30576">
    <property type="entry name" value="COLANIC BIOSYNTHESIS UDP-GLUCOSE LIPID CARRIER TRANSFERASE"/>
    <property type="match status" value="1"/>
</dbReference>
<feature type="transmembrane region" description="Helical" evidence="7">
    <location>
        <begin position="293"/>
        <end position="316"/>
    </location>
</feature>
<evidence type="ECO:0000256" key="6">
    <source>
        <dbReference type="ARBA" id="ARBA00023136"/>
    </source>
</evidence>